<dbReference type="AlphaFoldDB" id="A0AA39JGB3"/>
<protein>
    <submittedName>
        <fullName evidence="2">Uncharacterized protein</fullName>
    </submittedName>
</protein>
<keyword evidence="1" id="KW-1133">Transmembrane helix</keyword>
<feature type="non-terminal residue" evidence="2">
    <location>
        <position position="1"/>
    </location>
</feature>
<gene>
    <name evidence="2" type="ORF">EV420DRAFT_1578636</name>
</gene>
<dbReference type="EMBL" id="JAUEPS010000065">
    <property type="protein sequence ID" value="KAK0442252.1"/>
    <property type="molecule type" value="Genomic_DNA"/>
</dbReference>
<keyword evidence="1" id="KW-0812">Transmembrane</keyword>
<dbReference type="GeneID" id="85358119"/>
<comment type="caution">
    <text evidence="2">The sequence shown here is derived from an EMBL/GenBank/DDBJ whole genome shotgun (WGS) entry which is preliminary data.</text>
</comment>
<evidence type="ECO:0000313" key="2">
    <source>
        <dbReference type="EMBL" id="KAK0442252.1"/>
    </source>
</evidence>
<keyword evidence="1" id="KW-0472">Membrane</keyword>
<dbReference type="RefSeq" id="XP_060324225.1">
    <property type="nucleotide sequence ID" value="XM_060474571.1"/>
</dbReference>
<feature type="transmembrane region" description="Helical" evidence="1">
    <location>
        <begin position="31"/>
        <end position="50"/>
    </location>
</feature>
<accession>A0AA39JGB3</accession>
<reference evidence="2" key="1">
    <citation type="submission" date="2023-06" db="EMBL/GenBank/DDBJ databases">
        <authorList>
            <consortium name="Lawrence Berkeley National Laboratory"/>
            <person name="Ahrendt S."/>
            <person name="Sahu N."/>
            <person name="Indic B."/>
            <person name="Wong-Bajracharya J."/>
            <person name="Merenyi Z."/>
            <person name="Ke H.-M."/>
            <person name="Monk M."/>
            <person name="Kocsube S."/>
            <person name="Drula E."/>
            <person name="Lipzen A."/>
            <person name="Balint B."/>
            <person name="Henrissat B."/>
            <person name="Andreopoulos B."/>
            <person name="Martin F.M."/>
            <person name="Harder C.B."/>
            <person name="Rigling D."/>
            <person name="Ford K.L."/>
            <person name="Foster G.D."/>
            <person name="Pangilinan J."/>
            <person name="Papanicolaou A."/>
            <person name="Barry K."/>
            <person name="LaButti K."/>
            <person name="Viragh M."/>
            <person name="Koriabine M."/>
            <person name="Yan M."/>
            <person name="Riley R."/>
            <person name="Champramary S."/>
            <person name="Plett K.L."/>
            <person name="Tsai I.J."/>
            <person name="Slot J."/>
            <person name="Sipos G."/>
            <person name="Plett J."/>
            <person name="Nagy L.G."/>
            <person name="Grigoriev I.V."/>
        </authorList>
    </citation>
    <scope>NUCLEOTIDE SEQUENCE</scope>
    <source>
        <strain evidence="2">CCBAS 213</strain>
    </source>
</reference>
<sequence length="113" mass="13182">MMVRLRVFTKCFTHSWLEVPEFCHQFAKKKLLLSIVFGLSYFVLGGSHDLDKLIGHNEFYFTLEHEAFDFVGNLVVFSALCGVHCFDVRIYRLTGVWHRFEVEEMKGRDKGCG</sequence>
<feature type="transmembrane region" description="Helical" evidence="1">
    <location>
        <begin position="70"/>
        <end position="91"/>
    </location>
</feature>
<keyword evidence="3" id="KW-1185">Reference proteome</keyword>
<organism evidence="2 3">
    <name type="scientific">Armillaria tabescens</name>
    <name type="common">Ringless honey mushroom</name>
    <name type="synonym">Agaricus tabescens</name>
    <dbReference type="NCBI Taxonomy" id="1929756"/>
    <lineage>
        <taxon>Eukaryota</taxon>
        <taxon>Fungi</taxon>
        <taxon>Dikarya</taxon>
        <taxon>Basidiomycota</taxon>
        <taxon>Agaricomycotina</taxon>
        <taxon>Agaricomycetes</taxon>
        <taxon>Agaricomycetidae</taxon>
        <taxon>Agaricales</taxon>
        <taxon>Marasmiineae</taxon>
        <taxon>Physalacriaceae</taxon>
        <taxon>Desarmillaria</taxon>
    </lineage>
</organism>
<evidence type="ECO:0000313" key="3">
    <source>
        <dbReference type="Proteomes" id="UP001175211"/>
    </source>
</evidence>
<dbReference type="Proteomes" id="UP001175211">
    <property type="component" value="Unassembled WGS sequence"/>
</dbReference>
<name>A0AA39JGB3_ARMTA</name>
<proteinExistence type="predicted"/>
<evidence type="ECO:0000256" key="1">
    <source>
        <dbReference type="SAM" id="Phobius"/>
    </source>
</evidence>